<keyword evidence="1" id="KW-0732">Signal</keyword>
<evidence type="ECO:0000313" key="3">
    <source>
        <dbReference type="EMBL" id="CAA6824177.1"/>
    </source>
</evidence>
<gene>
    <name evidence="3" type="ORF">HELGO_WM24386</name>
</gene>
<dbReference type="Gene3D" id="2.40.128.110">
    <property type="entry name" value="Lipid/polyisoprenoid-binding, YceI-like"/>
    <property type="match status" value="1"/>
</dbReference>
<dbReference type="Pfam" id="PF04264">
    <property type="entry name" value="YceI"/>
    <property type="match status" value="1"/>
</dbReference>
<dbReference type="SMART" id="SM00867">
    <property type="entry name" value="YceI"/>
    <property type="match status" value="1"/>
</dbReference>
<dbReference type="InterPro" id="IPR036761">
    <property type="entry name" value="TTHA0802/YceI-like_sf"/>
</dbReference>
<feature type="chain" id="PRO_5028249721" evidence="1">
    <location>
        <begin position="25"/>
        <end position="193"/>
    </location>
</feature>
<dbReference type="NCBIfam" id="NF002994">
    <property type="entry name" value="PRK03757.1"/>
    <property type="match status" value="1"/>
</dbReference>
<organism evidence="3">
    <name type="scientific">uncultured Thiotrichaceae bacterium</name>
    <dbReference type="NCBI Taxonomy" id="298394"/>
    <lineage>
        <taxon>Bacteria</taxon>
        <taxon>Pseudomonadati</taxon>
        <taxon>Pseudomonadota</taxon>
        <taxon>Gammaproteobacteria</taxon>
        <taxon>Thiotrichales</taxon>
        <taxon>Thiotrichaceae</taxon>
        <taxon>environmental samples</taxon>
    </lineage>
</organism>
<accession>A0A6S6U1L1</accession>
<name>A0A6S6U1L1_9GAMM</name>
<dbReference type="InterPro" id="IPR007372">
    <property type="entry name" value="Lipid/polyisoprenoid-bd_YceI"/>
</dbReference>
<sequence length="193" mass="21161">MKMKTVALSLLLASGLSASQWALADDYKLDIKGMHSFVQFRIQHLGYSWLYGRFNDFDGQFSYDENAPEKAAVNVSIKTTSVDSNHAERDKHLRGEDFLNVDEFPEATFKSTAYKPGSDGKATLEGDLTLHGVTKPVTLAVEEVGAGKDPWGGFRRGFIGTTTFALADFGIDYNLGPASKEVELTLSVEGIKQ</sequence>
<dbReference type="PANTHER" id="PTHR34406">
    <property type="entry name" value="PROTEIN YCEI"/>
    <property type="match status" value="1"/>
</dbReference>
<feature type="signal peptide" evidence="1">
    <location>
        <begin position="1"/>
        <end position="24"/>
    </location>
</feature>
<protein>
    <submittedName>
        <fullName evidence="3">Protein yceI</fullName>
    </submittedName>
</protein>
<dbReference type="EMBL" id="CACVAV010000378">
    <property type="protein sequence ID" value="CAA6824177.1"/>
    <property type="molecule type" value="Genomic_DNA"/>
</dbReference>
<reference evidence="3" key="1">
    <citation type="submission" date="2020-01" db="EMBL/GenBank/DDBJ databases">
        <authorList>
            <person name="Meier V. D."/>
            <person name="Meier V D."/>
        </authorList>
    </citation>
    <scope>NUCLEOTIDE SEQUENCE</scope>
    <source>
        <strain evidence="3">HLG_WM_MAG_08</strain>
    </source>
</reference>
<evidence type="ECO:0000256" key="1">
    <source>
        <dbReference type="SAM" id="SignalP"/>
    </source>
</evidence>
<feature type="domain" description="Lipid/polyisoprenoid-binding YceI-like" evidence="2">
    <location>
        <begin position="26"/>
        <end position="191"/>
    </location>
</feature>
<dbReference type="SUPFAM" id="SSF101874">
    <property type="entry name" value="YceI-like"/>
    <property type="match status" value="1"/>
</dbReference>
<evidence type="ECO:0000259" key="2">
    <source>
        <dbReference type="SMART" id="SM00867"/>
    </source>
</evidence>
<proteinExistence type="predicted"/>
<dbReference type="AlphaFoldDB" id="A0A6S6U1L1"/>
<dbReference type="PANTHER" id="PTHR34406:SF1">
    <property type="entry name" value="PROTEIN YCEI"/>
    <property type="match status" value="1"/>
</dbReference>